<accession>A0A9P0F9K6</accession>
<feature type="domain" description="Alanyl-transfer RNA synthetases family profile" evidence="10">
    <location>
        <begin position="1"/>
        <end position="231"/>
    </location>
</feature>
<keyword evidence="6" id="KW-0862">Zinc</keyword>
<evidence type="ECO:0000256" key="3">
    <source>
        <dbReference type="ARBA" id="ARBA00008429"/>
    </source>
</evidence>
<reference evidence="11" key="1">
    <citation type="submission" date="2021-12" db="EMBL/GenBank/DDBJ databases">
        <authorList>
            <person name="King R."/>
        </authorList>
    </citation>
    <scope>NUCLEOTIDE SEQUENCE</scope>
</reference>
<dbReference type="SMART" id="SM00863">
    <property type="entry name" value="tRNA_SAD"/>
    <property type="match status" value="1"/>
</dbReference>
<comment type="cofactor">
    <cofactor evidence="1">
        <name>Zn(2+)</name>
        <dbReference type="ChEBI" id="CHEBI:29105"/>
    </cofactor>
</comment>
<dbReference type="GO" id="GO:0004813">
    <property type="term" value="F:alanine-tRNA ligase activity"/>
    <property type="evidence" value="ECO:0007669"/>
    <property type="project" value="InterPro"/>
</dbReference>
<dbReference type="Pfam" id="PF07973">
    <property type="entry name" value="tRNA_SAD"/>
    <property type="match status" value="1"/>
</dbReference>
<evidence type="ECO:0000313" key="12">
    <source>
        <dbReference type="Proteomes" id="UP001154078"/>
    </source>
</evidence>
<evidence type="ECO:0000256" key="8">
    <source>
        <dbReference type="ARBA" id="ARBA00053555"/>
    </source>
</evidence>
<proteinExistence type="inferred from homology"/>
<comment type="similarity">
    <text evidence="3">Belongs to the class-II aminoacyl-tRNA synthetase family. Alax-L subfamily.</text>
</comment>
<dbReference type="FunFam" id="2.40.30.130:FF:000003">
    <property type="entry name" value="alanyl-tRNA editing protein Aarsd1"/>
    <property type="match status" value="1"/>
</dbReference>
<dbReference type="OrthoDB" id="288942at2759"/>
<dbReference type="SUPFAM" id="SSF55186">
    <property type="entry name" value="ThrRS/AlaRS common domain"/>
    <property type="match status" value="1"/>
</dbReference>
<evidence type="ECO:0000256" key="1">
    <source>
        <dbReference type="ARBA" id="ARBA00001947"/>
    </source>
</evidence>
<dbReference type="InterPro" id="IPR018163">
    <property type="entry name" value="Thr/Ala-tRNA-synth_IIc_edit"/>
</dbReference>
<dbReference type="GO" id="GO:0006419">
    <property type="term" value="P:alanyl-tRNA aminoacylation"/>
    <property type="evidence" value="ECO:0007669"/>
    <property type="project" value="InterPro"/>
</dbReference>
<keyword evidence="9" id="KW-0175">Coiled coil</keyword>
<keyword evidence="4" id="KW-0963">Cytoplasm</keyword>
<organism evidence="11 12">
    <name type="scientific">Brassicogethes aeneus</name>
    <name type="common">Rape pollen beetle</name>
    <name type="synonym">Meligethes aeneus</name>
    <dbReference type="NCBI Taxonomy" id="1431903"/>
    <lineage>
        <taxon>Eukaryota</taxon>
        <taxon>Metazoa</taxon>
        <taxon>Ecdysozoa</taxon>
        <taxon>Arthropoda</taxon>
        <taxon>Hexapoda</taxon>
        <taxon>Insecta</taxon>
        <taxon>Pterygota</taxon>
        <taxon>Neoptera</taxon>
        <taxon>Endopterygota</taxon>
        <taxon>Coleoptera</taxon>
        <taxon>Polyphaga</taxon>
        <taxon>Cucujiformia</taxon>
        <taxon>Nitidulidae</taxon>
        <taxon>Meligethinae</taxon>
        <taxon>Brassicogethes</taxon>
    </lineage>
</organism>
<dbReference type="GO" id="GO:0003676">
    <property type="term" value="F:nucleic acid binding"/>
    <property type="evidence" value="ECO:0007669"/>
    <property type="project" value="InterPro"/>
</dbReference>
<evidence type="ECO:0000256" key="7">
    <source>
        <dbReference type="ARBA" id="ARBA00022917"/>
    </source>
</evidence>
<dbReference type="GO" id="GO:0046872">
    <property type="term" value="F:metal ion binding"/>
    <property type="evidence" value="ECO:0007669"/>
    <property type="project" value="UniProtKB-KW"/>
</dbReference>
<sequence>MVFKCQSDSFLKEFESRVISCEKTEVIFTENGKLVKKDMHAVILEDTILFPEGGGQPSDHGFFNNIPVKQVIRKEDKAIHYTEKAFNVGETVKQIIDWERRFDHMQQHSGQHLLTAMLEKKYKIPTISWWLGEELSYVELGAPTISTQQLKDTEDVINEIIRNGNKVTVQIFNEDTPEEDLKEARSNRGLPNDHKGDKRVINIDGIDSSLCCGTHVNNLSQLQALKLLHSEKKKNKTLLYFLFGNRVIQRLNTSIEREQKLTKLLKNNPDEHASLIEKLQKNVKLLNKNLQSVLKDIALVQAKRLNETCPTPQYYFYHKSEADPDFMNTFIRELGRSDIFLFLSTGDDKKDGNIVLYGNEKAVDDLKNLICDILQGKGAVQGNKFQAKVSKMANLIKAQDYVIKYFKEE</sequence>
<dbReference type="SUPFAM" id="SSF50447">
    <property type="entry name" value="Translation proteins"/>
    <property type="match status" value="1"/>
</dbReference>
<evidence type="ECO:0000256" key="5">
    <source>
        <dbReference type="ARBA" id="ARBA00022723"/>
    </source>
</evidence>
<dbReference type="InterPro" id="IPR012947">
    <property type="entry name" value="tRNA_SAD"/>
</dbReference>
<dbReference type="Gene3D" id="3.30.980.10">
    <property type="entry name" value="Threonyl-trna Synthetase, Chain A, domain 2"/>
    <property type="match status" value="1"/>
</dbReference>
<keyword evidence="5" id="KW-0479">Metal-binding</keyword>
<evidence type="ECO:0000256" key="9">
    <source>
        <dbReference type="SAM" id="Coils"/>
    </source>
</evidence>
<comment type="subcellular location">
    <subcellularLocation>
        <location evidence="2">Cytoplasm</location>
    </subcellularLocation>
</comment>
<evidence type="ECO:0000313" key="11">
    <source>
        <dbReference type="EMBL" id="CAH0547002.1"/>
    </source>
</evidence>
<protein>
    <recommendedName>
        <fullName evidence="10">Alanyl-transfer RNA synthetases family profile domain-containing protein</fullName>
    </recommendedName>
</protein>
<dbReference type="PROSITE" id="PS50860">
    <property type="entry name" value="AA_TRNA_LIGASE_II_ALA"/>
    <property type="match status" value="1"/>
</dbReference>
<dbReference type="Gene3D" id="2.40.30.130">
    <property type="match status" value="1"/>
</dbReference>
<dbReference type="InterPro" id="IPR018165">
    <property type="entry name" value="Ala-tRNA-synth_IIc_core"/>
</dbReference>
<dbReference type="FunFam" id="3.30.980.10:FF:000007">
    <property type="entry name" value="alanyl-tRNA editing protein Aarsd1"/>
    <property type="match status" value="1"/>
</dbReference>
<evidence type="ECO:0000259" key="10">
    <source>
        <dbReference type="PROSITE" id="PS50860"/>
    </source>
</evidence>
<feature type="coiled-coil region" evidence="9">
    <location>
        <begin position="248"/>
        <end position="296"/>
    </location>
</feature>
<keyword evidence="12" id="KW-1185">Reference proteome</keyword>
<name>A0A9P0F9K6_BRAAE</name>
<dbReference type="Proteomes" id="UP001154078">
    <property type="component" value="Chromosome 1"/>
</dbReference>
<dbReference type="PANTHER" id="PTHR43462">
    <property type="entry name" value="ALANYL-TRNA EDITING PROTEIN"/>
    <property type="match status" value="1"/>
</dbReference>
<evidence type="ECO:0000256" key="4">
    <source>
        <dbReference type="ARBA" id="ARBA00022490"/>
    </source>
</evidence>
<dbReference type="GO" id="GO:0005524">
    <property type="term" value="F:ATP binding"/>
    <property type="evidence" value="ECO:0007669"/>
    <property type="project" value="InterPro"/>
</dbReference>
<dbReference type="GO" id="GO:0005737">
    <property type="term" value="C:cytoplasm"/>
    <property type="evidence" value="ECO:0007669"/>
    <property type="project" value="UniProtKB-SubCell"/>
</dbReference>
<dbReference type="GO" id="GO:0002196">
    <property type="term" value="F:Ser-tRNA(Ala) deacylase activity"/>
    <property type="evidence" value="ECO:0007669"/>
    <property type="project" value="TreeGrafter"/>
</dbReference>
<dbReference type="EMBL" id="OV121132">
    <property type="protein sequence ID" value="CAH0547002.1"/>
    <property type="molecule type" value="Genomic_DNA"/>
</dbReference>
<dbReference type="PANTHER" id="PTHR43462:SF1">
    <property type="entry name" value="ALANYL-TRNA EDITING PROTEIN AARSD1"/>
    <property type="match status" value="1"/>
</dbReference>
<gene>
    <name evidence="11" type="ORF">MELIAE_LOCUS1059</name>
</gene>
<dbReference type="InterPro" id="IPR051335">
    <property type="entry name" value="Alanyl-tRNA_Editing_Enzymes"/>
</dbReference>
<dbReference type="AlphaFoldDB" id="A0A9P0F9K6"/>
<dbReference type="InterPro" id="IPR009000">
    <property type="entry name" value="Transl_B-barrel_sf"/>
</dbReference>
<keyword evidence="7" id="KW-0648">Protein biosynthesis</keyword>
<evidence type="ECO:0000256" key="6">
    <source>
        <dbReference type="ARBA" id="ARBA00022833"/>
    </source>
</evidence>
<comment type="function">
    <text evidence="8">Functions in trans to edit the amino acid moiety from incorrectly charged tRNA(Ala).</text>
</comment>
<evidence type="ECO:0000256" key="2">
    <source>
        <dbReference type="ARBA" id="ARBA00004496"/>
    </source>
</evidence>